<organism evidence="5 6">
    <name type="scientific">Akkermansia muciniphila</name>
    <dbReference type="NCBI Taxonomy" id="239935"/>
    <lineage>
        <taxon>Bacteria</taxon>
        <taxon>Pseudomonadati</taxon>
        <taxon>Verrucomicrobiota</taxon>
        <taxon>Verrucomicrobiia</taxon>
        <taxon>Verrucomicrobiales</taxon>
        <taxon>Akkermansiaceae</taxon>
        <taxon>Akkermansia</taxon>
    </lineage>
</organism>
<sequence>MKRKKFSSEFAIRHPNSHMVCPGHSLLILFFHCPELWIPASWPFAVPLLMIHMTLRKKTLWFLGALSFFASLAAAFAVFWLNRNDSSPAEWNFNPIWTKAEKEQILTAANFTAHRSPERFIYRGLSLNSRHIDWHMFSEVSMRQYMKDEIRERLQMIRDTAESADGRCITPSHETLLHLAAGLGEVQLLNRLLQRHADPNVQIILPQQAFSSIPYSEQGNTPLTYACQPGMDDSTPLPVHNRLSCLNLLIQYGADVNKPGPLGWPPLVITCVAGIGGAPYEEAALFLLKCGADISLQPELKGKKTSLLTWAAAAGYPLLVRKLCEAGYDPNFRGEMAPPLLSLNLNTPNAALQIAHILLEYGADVNAAMPASTTLPETAGDTALLNLCRQLAFIDVSCLPQIRDLVNLFIKEGADVNHQNAAGETPLMACCRGMLLGDDSLDRLKLGIARLLLDHHANPSLKDKYGRTALQRIGNRSNEHLQMVLKYLPELSAPPLLKKENH</sequence>
<feature type="transmembrane region" description="Helical" evidence="4">
    <location>
        <begin position="60"/>
        <end position="81"/>
    </location>
</feature>
<dbReference type="Proteomes" id="UP000236075">
    <property type="component" value="Unassembled WGS sequence"/>
</dbReference>
<accession>A0AAX0WKG2</accession>
<comment type="caution">
    <text evidence="5">The sequence shown here is derived from an EMBL/GenBank/DDBJ whole genome shotgun (WGS) entry which is preliminary data.</text>
</comment>
<proteinExistence type="predicted"/>
<dbReference type="Pfam" id="PF00023">
    <property type="entry name" value="Ank"/>
    <property type="match status" value="2"/>
</dbReference>
<keyword evidence="4" id="KW-0472">Membrane</keyword>
<evidence type="ECO:0000256" key="4">
    <source>
        <dbReference type="SAM" id="Phobius"/>
    </source>
</evidence>
<dbReference type="InterPro" id="IPR050745">
    <property type="entry name" value="Multifunctional_regulatory"/>
</dbReference>
<evidence type="ECO:0000256" key="2">
    <source>
        <dbReference type="ARBA" id="ARBA00023043"/>
    </source>
</evidence>
<keyword evidence="4" id="KW-1133">Transmembrane helix</keyword>
<evidence type="ECO:0000256" key="1">
    <source>
        <dbReference type="ARBA" id="ARBA00022737"/>
    </source>
</evidence>
<dbReference type="PROSITE" id="PS50088">
    <property type="entry name" value="ANK_REPEAT"/>
    <property type="match status" value="2"/>
</dbReference>
<evidence type="ECO:0000256" key="3">
    <source>
        <dbReference type="PROSITE-ProRule" id="PRU00023"/>
    </source>
</evidence>
<protein>
    <recommendedName>
        <fullName evidence="7">Ankyrin repeat domain-containing protein</fullName>
    </recommendedName>
</protein>
<dbReference type="PANTHER" id="PTHR24189:SF50">
    <property type="entry name" value="ANKYRIN REPEAT AND SOCS BOX PROTEIN 2"/>
    <property type="match status" value="1"/>
</dbReference>
<dbReference type="EMBL" id="PJLB01000005">
    <property type="protein sequence ID" value="PND03956.1"/>
    <property type="molecule type" value="Genomic_DNA"/>
</dbReference>
<evidence type="ECO:0008006" key="7">
    <source>
        <dbReference type="Google" id="ProtNLM"/>
    </source>
</evidence>
<evidence type="ECO:0000313" key="5">
    <source>
        <dbReference type="EMBL" id="PND03956.1"/>
    </source>
</evidence>
<dbReference type="SMART" id="SM00248">
    <property type="entry name" value="ANK"/>
    <property type="match status" value="6"/>
</dbReference>
<keyword evidence="1" id="KW-0677">Repeat</keyword>
<reference evidence="5 6" key="1">
    <citation type="journal article" date="2017" name="BMC Genomics">
        <title>Genome sequencing of 39 Akkermansia muciniphila isolates reveals its population structure, genomic and functional diverisity, and global distribution in mammalian gut microbiotas.</title>
        <authorList>
            <person name="Guo X."/>
            <person name="Li S."/>
            <person name="Zhang J."/>
            <person name="Wu F."/>
            <person name="Li X."/>
            <person name="Wu D."/>
            <person name="Zhang M."/>
            <person name="Ou Z."/>
            <person name="Jie Z."/>
            <person name="Yan Q."/>
            <person name="Li P."/>
            <person name="Yi J."/>
            <person name="Peng Y."/>
        </authorList>
    </citation>
    <scope>NUCLEOTIDE SEQUENCE [LARGE SCALE GENOMIC DNA]</scope>
    <source>
        <strain evidence="5 6">GP28</strain>
    </source>
</reference>
<dbReference type="Gene3D" id="1.25.40.20">
    <property type="entry name" value="Ankyrin repeat-containing domain"/>
    <property type="match status" value="2"/>
</dbReference>
<dbReference type="AlphaFoldDB" id="A0AAX0WKG2"/>
<keyword evidence="4" id="KW-0812">Transmembrane</keyword>
<keyword evidence="2 3" id="KW-0040">ANK repeat</keyword>
<feature type="repeat" description="ANK" evidence="3">
    <location>
        <begin position="172"/>
        <end position="204"/>
    </location>
</feature>
<evidence type="ECO:0000313" key="6">
    <source>
        <dbReference type="Proteomes" id="UP000236075"/>
    </source>
</evidence>
<dbReference type="PANTHER" id="PTHR24189">
    <property type="entry name" value="MYOTROPHIN"/>
    <property type="match status" value="1"/>
</dbReference>
<dbReference type="PROSITE" id="PS50297">
    <property type="entry name" value="ANK_REP_REGION"/>
    <property type="match status" value="1"/>
</dbReference>
<feature type="repeat" description="ANK" evidence="3">
    <location>
        <begin position="218"/>
        <end position="261"/>
    </location>
</feature>
<dbReference type="Pfam" id="PF12796">
    <property type="entry name" value="Ank_2"/>
    <property type="match status" value="1"/>
</dbReference>
<gene>
    <name evidence="5" type="ORF">CXT95_04065</name>
</gene>
<dbReference type="InterPro" id="IPR002110">
    <property type="entry name" value="Ankyrin_rpt"/>
</dbReference>
<dbReference type="InterPro" id="IPR036770">
    <property type="entry name" value="Ankyrin_rpt-contain_sf"/>
</dbReference>
<dbReference type="SUPFAM" id="SSF48403">
    <property type="entry name" value="Ankyrin repeat"/>
    <property type="match status" value="1"/>
</dbReference>
<name>A0AAX0WKG2_9BACT</name>